<dbReference type="AlphaFoldDB" id="A0A8H6VR56"/>
<accession>A0A8H6VR56</accession>
<evidence type="ECO:0000313" key="6">
    <source>
        <dbReference type="EMBL" id="KAF7288961.1"/>
    </source>
</evidence>
<dbReference type="Proteomes" id="UP000636479">
    <property type="component" value="Unassembled WGS sequence"/>
</dbReference>
<evidence type="ECO:0000256" key="1">
    <source>
        <dbReference type="ARBA" id="ARBA00022723"/>
    </source>
</evidence>
<evidence type="ECO:0000256" key="4">
    <source>
        <dbReference type="PROSITE-ProRule" id="PRU00134"/>
    </source>
</evidence>
<dbReference type="OrthoDB" id="265717at2759"/>
<keyword evidence="3" id="KW-0862">Zinc</keyword>
<name>A0A8H6VR56_9AGAR</name>
<dbReference type="PROSITE" id="PS50865">
    <property type="entry name" value="ZF_MYND_2"/>
    <property type="match status" value="1"/>
</dbReference>
<evidence type="ECO:0000256" key="2">
    <source>
        <dbReference type="ARBA" id="ARBA00022771"/>
    </source>
</evidence>
<comment type="caution">
    <text evidence="6">The sequence shown here is derived from an EMBL/GenBank/DDBJ whole genome shotgun (WGS) entry which is preliminary data.</text>
</comment>
<dbReference type="GeneID" id="59353037"/>
<proteinExistence type="predicted"/>
<keyword evidence="1" id="KW-0479">Metal-binding</keyword>
<evidence type="ECO:0000259" key="5">
    <source>
        <dbReference type="PROSITE" id="PS50865"/>
    </source>
</evidence>
<keyword evidence="2 4" id="KW-0863">Zinc-finger</keyword>
<keyword evidence="7" id="KW-1185">Reference proteome</keyword>
<organism evidence="6 7">
    <name type="scientific">Mycena indigotica</name>
    <dbReference type="NCBI Taxonomy" id="2126181"/>
    <lineage>
        <taxon>Eukaryota</taxon>
        <taxon>Fungi</taxon>
        <taxon>Dikarya</taxon>
        <taxon>Basidiomycota</taxon>
        <taxon>Agaricomycotina</taxon>
        <taxon>Agaricomycetes</taxon>
        <taxon>Agaricomycetidae</taxon>
        <taxon>Agaricales</taxon>
        <taxon>Marasmiineae</taxon>
        <taxon>Mycenaceae</taxon>
        <taxon>Mycena</taxon>
    </lineage>
</organism>
<dbReference type="InterPro" id="IPR002893">
    <property type="entry name" value="Znf_MYND"/>
</dbReference>
<dbReference type="Gene3D" id="6.10.140.2220">
    <property type="match status" value="1"/>
</dbReference>
<gene>
    <name evidence="6" type="ORF">MIND_01412700</name>
</gene>
<dbReference type="Pfam" id="PF01753">
    <property type="entry name" value="zf-MYND"/>
    <property type="match status" value="1"/>
</dbReference>
<reference evidence="6" key="1">
    <citation type="submission" date="2020-05" db="EMBL/GenBank/DDBJ databases">
        <title>Mycena genomes resolve the evolution of fungal bioluminescence.</title>
        <authorList>
            <person name="Tsai I.J."/>
        </authorList>
    </citation>
    <scope>NUCLEOTIDE SEQUENCE</scope>
    <source>
        <strain evidence="6">171206Taipei</strain>
    </source>
</reference>
<dbReference type="EMBL" id="JACAZF010000018">
    <property type="protein sequence ID" value="KAF7288961.1"/>
    <property type="molecule type" value="Genomic_DNA"/>
</dbReference>
<feature type="domain" description="MYND-type" evidence="5">
    <location>
        <begin position="460"/>
        <end position="503"/>
    </location>
</feature>
<sequence length="633" mass="71062">MSRTVPHPDLQLARLELLPLRPRLLARRVCVRDCPHNAIEAFKAILDELPPGSREATHMLPALFFLMDPANIPPAEEVAELAPSAEAAMADGAAYLAFFLEKVDPMKTAAYTALWLRLLLWVDFFNTYGSVVAATRMRLSRTFVRIFMVHGADAWVTDLRGLQIPSIWNDRRFSFLLGQELTAIFESKSIAHEPISLAVEARALIFTFIDLSRHNGVYDMDIPLFLEGAGGARRWGMALGRALRTVTRLWSGPNRQPQTVTEHTMTCLDVFILATRTTVNLLGDDDDDDDDDEDDDYGKFIGALRDANYAAGLTSALGILALPPSATVDEDIYQETQHQCLLLLRVFLTSEPSSGRLQSAASRGLLSSLVALARSARGYTDFENNVQEIIRDVLLPELVDPQIVKGLADDIRDNNIEQSLHQVSSPELRYLLSTLITRVKPQAEYLLLWNMREERNHRLCDGIGCPVNDKKELRACSVCGFRYYCSPACQRSDWTTGNHREMCDKYCDANTELQDWTTPTSRSFVRFLMAQEYSRDHSTAALGRPAVAVFDYRDRQKNLGSDTADPRPFVSGAYFTSLRDAAPLLEGILDNNVWADYCARATADEGFGIGWNICITQRQNNQLAYIHRVLRMA</sequence>
<dbReference type="GO" id="GO:0008270">
    <property type="term" value="F:zinc ion binding"/>
    <property type="evidence" value="ECO:0007669"/>
    <property type="project" value="UniProtKB-KW"/>
</dbReference>
<evidence type="ECO:0000313" key="7">
    <source>
        <dbReference type="Proteomes" id="UP000636479"/>
    </source>
</evidence>
<protein>
    <submittedName>
        <fullName evidence="6">MYND-type domain-containing protein</fullName>
    </submittedName>
</protein>
<dbReference type="SUPFAM" id="SSF144232">
    <property type="entry name" value="HIT/MYND zinc finger-like"/>
    <property type="match status" value="1"/>
</dbReference>
<dbReference type="RefSeq" id="XP_037213113.1">
    <property type="nucleotide sequence ID" value="XM_037370521.1"/>
</dbReference>
<evidence type="ECO:0000256" key="3">
    <source>
        <dbReference type="ARBA" id="ARBA00022833"/>
    </source>
</evidence>